<accession>A0A1F4XM67</accession>
<sequence>MSKSLLKFILFTLLLSLAYVPLLAQPVEAKFTGQLGLPHNTVLAISKDAQGNYWFATTNGLAELSGTNWTYYSKSDGFPAKAVYDIALTADGMLWFATDQGLIQRKDGVFKTFGKASGLKFKTVYRLYLLDDDLWLSTDNGFYVRHQDDAWDQLLENERDPWLTQGLGLAKSLDGRIWAGNLNLLSIRDKDDWKDYKAPAGFPIQITSLLPSSGGGIWIGTNQGLAWLDPQADHWNFITGDAAPSGVYVYNLTTDPNGGFWASTNDGAYFFIPSKGWQRFSTLNGLASNNVYKVMVEADGTKWFATDQGASRLIGQTPFTFTEKKFLRDIDDLAWANPYIRSLPPWCHQWLY</sequence>
<reference evidence="2 3" key="1">
    <citation type="journal article" date="2016" name="Nat. Commun.">
        <title>Thousands of microbial genomes shed light on interconnected biogeochemical processes in an aquifer system.</title>
        <authorList>
            <person name="Anantharaman K."/>
            <person name="Brown C.T."/>
            <person name="Hug L.A."/>
            <person name="Sharon I."/>
            <person name="Castelle C.J."/>
            <person name="Probst A.J."/>
            <person name="Thomas B.C."/>
            <person name="Singh A."/>
            <person name="Wilkins M.J."/>
            <person name="Karaoz U."/>
            <person name="Brodie E.L."/>
            <person name="Williams K.H."/>
            <person name="Hubbard S.S."/>
            <person name="Banfield J.F."/>
        </authorList>
    </citation>
    <scope>NUCLEOTIDE SEQUENCE [LARGE SCALE GENOMIC DNA]</scope>
</reference>
<evidence type="ECO:0000313" key="2">
    <source>
        <dbReference type="EMBL" id="OGC82749.1"/>
    </source>
</evidence>
<name>A0A1F4XM67_9BACT</name>
<dbReference type="Gene3D" id="2.130.10.10">
    <property type="entry name" value="YVTN repeat-like/Quinoprotein amine dehydrogenase"/>
    <property type="match status" value="2"/>
</dbReference>
<dbReference type="EMBL" id="MEWS01000008">
    <property type="protein sequence ID" value="OGC82749.1"/>
    <property type="molecule type" value="Genomic_DNA"/>
</dbReference>
<protein>
    <recommendedName>
        <fullName evidence="4">Two component regulator three Y domain-containing protein</fullName>
    </recommendedName>
</protein>
<keyword evidence="1" id="KW-0732">Signal</keyword>
<feature type="signal peptide" evidence="1">
    <location>
        <begin position="1"/>
        <end position="24"/>
    </location>
</feature>
<evidence type="ECO:0000256" key="1">
    <source>
        <dbReference type="SAM" id="SignalP"/>
    </source>
</evidence>
<dbReference type="Proteomes" id="UP000177521">
    <property type="component" value="Unassembled WGS sequence"/>
</dbReference>
<dbReference type="InterPro" id="IPR011110">
    <property type="entry name" value="Reg_prop"/>
</dbReference>
<organism evidence="2 3">
    <name type="scientific">Candidatus Abawacabacteria bacterium RIFCSPHIGHO2_01_FULL_46_8</name>
    <dbReference type="NCBI Taxonomy" id="1817815"/>
    <lineage>
        <taxon>Bacteria</taxon>
        <taxon>Candidatus Abawacaibacteriota</taxon>
    </lineage>
</organism>
<dbReference type="Pfam" id="PF07494">
    <property type="entry name" value="Reg_prop"/>
    <property type="match status" value="1"/>
</dbReference>
<comment type="caution">
    <text evidence="2">The sequence shown here is derived from an EMBL/GenBank/DDBJ whole genome shotgun (WGS) entry which is preliminary data.</text>
</comment>
<feature type="chain" id="PRO_5009515378" description="Two component regulator three Y domain-containing protein" evidence="1">
    <location>
        <begin position="25"/>
        <end position="352"/>
    </location>
</feature>
<evidence type="ECO:0000313" key="3">
    <source>
        <dbReference type="Proteomes" id="UP000177521"/>
    </source>
</evidence>
<proteinExistence type="predicted"/>
<gene>
    <name evidence="2" type="ORF">A2788_02500</name>
</gene>
<dbReference type="InterPro" id="IPR015943">
    <property type="entry name" value="WD40/YVTN_repeat-like_dom_sf"/>
</dbReference>
<dbReference type="SUPFAM" id="SSF63829">
    <property type="entry name" value="Calcium-dependent phosphotriesterase"/>
    <property type="match status" value="2"/>
</dbReference>
<dbReference type="AlphaFoldDB" id="A0A1F4XM67"/>
<evidence type="ECO:0008006" key="4">
    <source>
        <dbReference type="Google" id="ProtNLM"/>
    </source>
</evidence>